<dbReference type="Proteomes" id="UP000698028">
    <property type="component" value="Unassembled WGS sequence"/>
</dbReference>
<dbReference type="EMBL" id="JAHVAH010000001">
    <property type="protein sequence ID" value="MBW0145546.1"/>
    <property type="molecule type" value="Genomic_DNA"/>
</dbReference>
<proteinExistence type="predicted"/>
<protein>
    <submittedName>
        <fullName evidence="2">GNAT family N-acetyltransferase</fullName>
    </submittedName>
</protein>
<accession>A0ABS6V7L9</accession>
<gene>
    <name evidence="2" type="ORF">KTQ36_09605</name>
</gene>
<dbReference type="Pfam" id="PF13302">
    <property type="entry name" value="Acetyltransf_3"/>
    <property type="match status" value="1"/>
</dbReference>
<dbReference type="PANTHER" id="PTHR43792">
    <property type="entry name" value="GNAT FAMILY, PUTATIVE (AFU_ORTHOLOGUE AFUA_3G00765)-RELATED-RELATED"/>
    <property type="match status" value="1"/>
</dbReference>
<comment type="caution">
    <text evidence="2">The sequence shown here is derived from an EMBL/GenBank/DDBJ whole genome shotgun (WGS) entry which is preliminary data.</text>
</comment>
<organism evidence="2 3">
    <name type="scientific">Sphingomicrobium clamense</name>
    <dbReference type="NCBI Taxonomy" id="2851013"/>
    <lineage>
        <taxon>Bacteria</taxon>
        <taxon>Pseudomonadati</taxon>
        <taxon>Pseudomonadota</taxon>
        <taxon>Alphaproteobacteria</taxon>
        <taxon>Sphingomonadales</taxon>
        <taxon>Sphingomonadaceae</taxon>
        <taxon>Sphingomicrobium</taxon>
    </lineage>
</organism>
<dbReference type="InterPro" id="IPR051531">
    <property type="entry name" value="N-acetyltransferase"/>
</dbReference>
<evidence type="ECO:0000313" key="3">
    <source>
        <dbReference type="Proteomes" id="UP000698028"/>
    </source>
</evidence>
<dbReference type="PROSITE" id="PS51186">
    <property type="entry name" value="GNAT"/>
    <property type="match status" value="1"/>
</dbReference>
<keyword evidence="3" id="KW-1185">Reference proteome</keyword>
<dbReference type="PANTHER" id="PTHR43792:SF1">
    <property type="entry name" value="N-ACETYLTRANSFERASE DOMAIN-CONTAINING PROTEIN"/>
    <property type="match status" value="1"/>
</dbReference>
<reference evidence="2 3" key="1">
    <citation type="submission" date="2021-07" db="EMBL/GenBank/DDBJ databases">
        <title>The draft genome sequence of Sphingomicrobium sp. B8.</title>
        <authorList>
            <person name="Mu L."/>
        </authorList>
    </citation>
    <scope>NUCLEOTIDE SEQUENCE [LARGE SCALE GENOMIC DNA]</scope>
    <source>
        <strain evidence="2 3">B8</strain>
    </source>
</reference>
<evidence type="ECO:0000259" key="1">
    <source>
        <dbReference type="PROSITE" id="PS51186"/>
    </source>
</evidence>
<dbReference type="InterPro" id="IPR000182">
    <property type="entry name" value="GNAT_dom"/>
</dbReference>
<evidence type="ECO:0000313" key="2">
    <source>
        <dbReference type="EMBL" id="MBW0145546.1"/>
    </source>
</evidence>
<sequence>MAFRTETDRLVLRSWGEGDCKRFYDIMNTPAVMRYLGGEQSYEKWCENCERLQSYECDFGHTFWIVERKEDGEMLGFCGLKKLNYDGAPNQGEMEIGWRFRESAWGQGYAYEAAAHCLDLAFDRFEAERVSAVTVTDNVASQKLMRKLGMIEDPELAYTDPVYSPKYGPARQWLIDASAWRSRG</sequence>
<feature type="domain" description="N-acetyltransferase" evidence="1">
    <location>
        <begin position="10"/>
        <end position="169"/>
    </location>
</feature>
<name>A0ABS6V7L9_9SPHN</name>
<dbReference type="RefSeq" id="WP_218633443.1">
    <property type="nucleotide sequence ID" value="NZ_JAHVAH010000001.1"/>
</dbReference>